<dbReference type="RefSeq" id="WP_064928435.1">
    <property type="nucleotide sequence ID" value="NZ_LZSO01000001.1"/>
</dbReference>
<dbReference type="STRING" id="43304.GCA_001403655_02839"/>
<accession>A0A1A0RL38</accession>
<organism evidence="1 2">
    <name type="scientific">Mycolicibacterium peregrinum</name>
    <name type="common">Mycobacterium peregrinum</name>
    <dbReference type="NCBI Taxonomy" id="43304"/>
    <lineage>
        <taxon>Bacteria</taxon>
        <taxon>Bacillati</taxon>
        <taxon>Actinomycetota</taxon>
        <taxon>Actinomycetes</taxon>
        <taxon>Mycobacteriales</taxon>
        <taxon>Mycobacteriaceae</taxon>
        <taxon>Mycolicibacterium</taxon>
    </lineage>
</organism>
<dbReference type="Pfam" id="PF04075">
    <property type="entry name" value="F420H2_quin_red"/>
    <property type="match status" value="1"/>
</dbReference>
<dbReference type="EMBL" id="LZSO01000001">
    <property type="protein sequence ID" value="OBB34394.1"/>
    <property type="molecule type" value="Genomic_DNA"/>
</dbReference>
<proteinExistence type="predicted"/>
<dbReference type="GO" id="GO:0016491">
    <property type="term" value="F:oxidoreductase activity"/>
    <property type="evidence" value="ECO:0007669"/>
    <property type="project" value="InterPro"/>
</dbReference>
<protein>
    <submittedName>
        <fullName evidence="1">Nitroreductase</fullName>
    </submittedName>
</protein>
<gene>
    <name evidence="1" type="ORF">A5792_00205</name>
</gene>
<dbReference type="Proteomes" id="UP000093902">
    <property type="component" value="Unassembled WGS sequence"/>
</dbReference>
<evidence type="ECO:0000313" key="1">
    <source>
        <dbReference type="EMBL" id="OBB34394.1"/>
    </source>
</evidence>
<dbReference type="InterPro" id="IPR012349">
    <property type="entry name" value="Split_barrel_FMN-bd"/>
</dbReference>
<dbReference type="NCBIfam" id="TIGR00026">
    <property type="entry name" value="hi_GC_TIGR00026"/>
    <property type="match status" value="1"/>
</dbReference>
<reference evidence="2" key="1">
    <citation type="submission" date="2016-06" db="EMBL/GenBank/DDBJ databases">
        <authorList>
            <person name="Sutton G."/>
            <person name="Brinkac L."/>
            <person name="Sanka R."/>
            <person name="Adams M."/>
            <person name="Lau E."/>
            <person name="Mehaffy C."/>
            <person name="Tameris M."/>
            <person name="Hatherill M."/>
            <person name="Hanekom W."/>
            <person name="Mahomed H."/>
            <person name="Mcshane H."/>
        </authorList>
    </citation>
    <scope>NUCLEOTIDE SEQUENCE [LARGE SCALE GENOMIC DNA]</scope>
    <source>
        <strain evidence="2">852002-51209_SCH5440388</strain>
    </source>
</reference>
<dbReference type="AlphaFoldDB" id="A0A1A0RL38"/>
<sequence length="163" mass="18097">MAALPDLGARLLRNRRLVRAPIWLYRMRAGALFGSRMLMLEHIGRTSGARRYVVLEVVGRPSPDTIVVASGFGAKAQWFRNVVANPQVRVWLGSHRPAPAVAHVLDQPAVDQVLADYRAEHPKTWDQFKLVLEATLGQPITDTNAPLPMVELGLQPRHRQASG</sequence>
<dbReference type="OrthoDB" id="163266at2"/>
<dbReference type="Gene3D" id="2.30.110.10">
    <property type="entry name" value="Electron Transport, Fmn-binding Protein, Chain A"/>
    <property type="match status" value="1"/>
</dbReference>
<comment type="caution">
    <text evidence="1">The sequence shown here is derived from an EMBL/GenBank/DDBJ whole genome shotgun (WGS) entry which is preliminary data.</text>
</comment>
<name>A0A1A0RL38_MYCPR</name>
<dbReference type="InterPro" id="IPR004378">
    <property type="entry name" value="F420H2_quin_Rdtase"/>
</dbReference>
<evidence type="ECO:0000313" key="2">
    <source>
        <dbReference type="Proteomes" id="UP000093902"/>
    </source>
</evidence>